<dbReference type="RefSeq" id="WP_216878128.1">
    <property type="nucleotide sequence ID" value="NZ_JAERQM010000006.1"/>
</dbReference>
<proteinExistence type="predicted"/>
<dbReference type="EMBL" id="JAERQM010000006">
    <property type="protein sequence ID" value="MBU8546124.1"/>
    <property type="molecule type" value="Genomic_DNA"/>
</dbReference>
<name>A0ABS6HBP3_9PROT</name>
<evidence type="ECO:0000313" key="2">
    <source>
        <dbReference type="Proteomes" id="UP000689967"/>
    </source>
</evidence>
<keyword evidence="2" id="KW-1185">Reference proteome</keyword>
<organism evidence="1 2">
    <name type="scientific">Falsiroseomonas oleicola</name>
    <dbReference type="NCBI Taxonomy" id="2801474"/>
    <lineage>
        <taxon>Bacteria</taxon>
        <taxon>Pseudomonadati</taxon>
        <taxon>Pseudomonadota</taxon>
        <taxon>Alphaproteobacteria</taxon>
        <taxon>Acetobacterales</taxon>
        <taxon>Roseomonadaceae</taxon>
        <taxon>Falsiroseomonas</taxon>
    </lineage>
</organism>
<gene>
    <name evidence="1" type="ORF">JJQ90_20550</name>
</gene>
<dbReference type="Proteomes" id="UP000689967">
    <property type="component" value="Unassembled WGS sequence"/>
</dbReference>
<evidence type="ECO:0000313" key="1">
    <source>
        <dbReference type="EMBL" id="MBU8546124.1"/>
    </source>
</evidence>
<reference evidence="1 2" key="1">
    <citation type="submission" date="2021-01" db="EMBL/GenBank/DDBJ databases">
        <title>Roseomonas sp. nov, a bacterium isolated from an oil production mixture in Yumen Oilfield.</title>
        <authorList>
            <person name="Wu D."/>
        </authorList>
    </citation>
    <scope>NUCLEOTIDE SEQUENCE [LARGE SCALE GENOMIC DNA]</scope>
    <source>
        <strain evidence="1 2">ROY-5-3</strain>
    </source>
</reference>
<protein>
    <submittedName>
        <fullName evidence="1">Uncharacterized protein</fullName>
    </submittedName>
</protein>
<comment type="caution">
    <text evidence="1">The sequence shown here is derived from an EMBL/GenBank/DDBJ whole genome shotgun (WGS) entry which is preliminary data.</text>
</comment>
<accession>A0ABS6HBP3</accession>
<sequence>MSSVYAFRCRTPEHPQAISTLVVFCGPTAFSINDLAAAIKSETSRALSPDAAYLIYPKDRAAEVRSQLEEDNSAFHTLSVDTSIGLYSYDEAGVVRRHAVLRGAPPEALPLQHIRRQGLTELFNRRQGLLEAGPTAHFVKPSKKTDSRFLRASHALSEGAEIFFVAFWLLPYLTDDLDFVHLDTSSIASVVLAGLLIKRLTRMPTVRTFQSYRGIYTHPFSPDRADLVLISASQSGSMAGLIASRVKDAERVVTLFSMGGDPPKPTQVLCDLRIDEKLNPTGYPPAPPPPDPALTRPIRLIGEHFIAAPEPARTVVPGLKHAPTVIAEKISRLQGQGIFVAYKADAERSSRRAIWIDVEQLRQTEPFKEWVEKTVIREIPASVRAIVYPDKDTSAKSVADALIEAIRRHGGDLKNVTLLGLSEIEQDKTAGWPVSGSPIVIVGGATGHGEKLLSISRALRRYAPASHRIFLSAATIPSSKRAFGLLQSNLRQPSHCFSSMFEVFLDRATASESWDKERDYLAELDQTLPNTVASRLQLLDNSPSGLRNDLFLPGAKEGLKLRDNFAFWPVGTPCGAASQADVFLTMAAILQNLRTGADVLPEHRIVNDPQTHTVLSGETFARYNDGVIQAAILRAALPIELNYRDTPEESRLVGDLIRQMVDLSDRQQGEALGEFLLAILLDRMSLADADLETLKDTLRASLDRLNEQQRWIAEELLPG</sequence>